<gene>
    <name evidence="2" type="ORF">SMN809_LOCUS41701</name>
</gene>
<dbReference type="InterPro" id="IPR018164">
    <property type="entry name" value="Ala-tRNA-synth_IIc_N"/>
</dbReference>
<evidence type="ECO:0000259" key="1">
    <source>
        <dbReference type="Pfam" id="PF01411"/>
    </source>
</evidence>
<dbReference type="PANTHER" id="PTHR11777">
    <property type="entry name" value="ALANYL-TRNA SYNTHETASE"/>
    <property type="match status" value="1"/>
</dbReference>
<name>A0A8S3AAU5_9BILA</name>
<dbReference type="GO" id="GO:0004813">
    <property type="term" value="F:alanine-tRNA ligase activity"/>
    <property type="evidence" value="ECO:0007669"/>
    <property type="project" value="InterPro"/>
</dbReference>
<dbReference type="Proteomes" id="UP000676336">
    <property type="component" value="Unassembled WGS sequence"/>
</dbReference>
<dbReference type="GO" id="GO:0002161">
    <property type="term" value="F:aminoacyl-tRNA deacylase activity"/>
    <property type="evidence" value="ECO:0007669"/>
    <property type="project" value="TreeGrafter"/>
</dbReference>
<sequence length="50" mass="5890">MSEVGPCGPCTEIHYDHTSQGDPLQVNRDNPRVVELWNLVFMQYERRQDK</sequence>
<dbReference type="InterPro" id="IPR050058">
    <property type="entry name" value="Ala-tRNA_ligase"/>
</dbReference>
<dbReference type="GO" id="GO:0005524">
    <property type="term" value="F:ATP binding"/>
    <property type="evidence" value="ECO:0007669"/>
    <property type="project" value="InterPro"/>
</dbReference>
<dbReference type="InterPro" id="IPR045864">
    <property type="entry name" value="aa-tRNA-synth_II/BPL/LPL"/>
</dbReference>
<dbReference type="SUPFAM" id="SSF55681">
    <property type="entry name" value="Class II aaRS and biotin synthetases"/>
    <property type="match status" value="1"/>
</dbReference>
<dbReference type="EMBL" id="CAJOBI010118392">
    <property type="protein sequence ID" value="CAF4666126.1"/>
    <property type="molecule type" value="Genomic_DNA"/>
</dbReference>
<dbReference type="AlphaFoldDB" id="A0A8S3AAU5"/>
<dbReference type="Gene3D" id="3.30.930.10">
    <property type="entry name" value="Bira Bifunctional Protein, Domain 2"/>
    <property type="match status" value="1"/>
</dbReference>
<feature type="domain" description="Alanyl-tRNA synthetase class IIc N-terminal" evidence="1">
    <location>
        <begin position="1"/>
        <end position="49"/>
    </location>
</feature>
<dbReference type="GO" id="GO:0005739">
    <property type="term" value="C:mitochondrion"/>
    <property type="evidence" value="ECO:0007669"/>
    <property type="project" value="TreeGrafter"/>
</dbReference>
<evidence type="ECO:0000313" key="2">
    <source>
        <dbReference type="EMBL" id="CAF4666126.1"/>
    </source>
</evidence>
<comment type="caution">
    <text evidence="2">The sequence shown here is derived from an EMBL/GenBank/DDBJ whole genome shotgun (WGS) entry which is preliminary data.</text>
</comment>
<evidence type="ECO:0000313" key="3">
    <source>
        <dbReference type="Proteomes" id="UP000676336"/>
    </source>
</evidence>
<feature type="non-terminal residue" evidence="2">
    <location>
        <position position="50"/>
    </location>
</feature>
<proteinExistence type="predicted"/>
<accession>A0A8S3AAU5</accession>
<protein>
    <recommendedName>
        <fullName evidence="1">Alanyl-tRNA synthetase class IIc N-terminal domain-containing protein</fullName>
    </recommendedName>
</protein>
<dbReference type="GO" id="GO:0006419">
    <property type="term" value="P:alanyl-tRNA aminoacylation"/>
    <property type="evidence" value="ECO:0007669"/>
    <property type="project" value="InterPro"/>
</dbReference>
<organism evidence="2 3">
    <name type="scientific">Rotaria magnacalcarata</name>
    <dbReference type="NCBI Taxonomy" id="392030"/>
    <lineage>
        <taxon>Eukaryota</taxon>
        <taxon>Metazoa</taxon>
        <taxon>Spiralia</taxon>
        <taxon>Gnathifera</taxon>
        <taxon>Rotifera</taxon>
        <taxon>Eurotatoria</taxon>
        <taxon>Bdelloidea</taxon>
        <taxon>Philodinida</taxon>
        <taxon>Philodinidae</taxon>
        <taxon>Rotaria</taxon>
    </lineage>
</organism>
<dbReference type="Pfam" id="PF01411">
    <property type="entry name" value="tRNA-synt_2c"/>
    <property type="match status" value="1"/>
</dbReference>
<dbReference type="PANTHER" id="PTHR11777:SF9">
    <property type="entry name" value="ALANINE--TRNA LIGASE, CYTOPLASMIC"/>
    <property type="match status" value="1"/>
</dbReference>
<reference evidence="2" key="1">
    <citation type="submission" date="2021-02" db="EMBL/GenBank/DDBJ databases">
        <authorList>
            <person name="Nowell W R."/>
        </authorList>
    </citation>
    <scope>NUCLEOTIDE SEQUENCE</scope>
</reference>